<comment type="similarity">
    <text evidence="1">Belongs to the short-chain dehydrogenases/reductases (SDR) family.</text>
</comment>
<dbReference type="Pfam" id="PF00106">
    <property type="entry name" value="adh_short"/>
    <property type="match status" value="1"/>
</dbReference>
<dbReference type="SUPFAM" id="SSF51735">
    <property type="entry name" value="NAD(P)-binding Rossmann-fold domains"/>
    <property type="match status" value="1"/>
</dbReference>
<dbReference type="PANTHER" id="PTHR43669:SF3">
    <property type="entry name" value="ALCOHOL DEHYDROGENASE, PUTATIVE (AFU_ORTHOLOGUE AFUA_3G03445)-RELATED"/>
    <property type="match status" value="1"/>
</dbReference>
<dbReference type="AlphaFoldDB" id="A0A3B0TA03"/>
<dbReference type="Gene3D" id="3.40.50.720">
    <property type="entry name" value="NAD(P)-binding Rossmann-like Domain"/>
    <property type="match status" value="1"/>
</dbReference>
<protein>
    <recommendedName>
        <fullName evidence="4">2-deoxy-D-gluconate 3-dehydrogenase</fullName>
    </recommendedName>
</protein>
<dbReference type="GO" id="GO:0016491">
    <property type="term" value="F:oxidoreductase activity"/>
    <property type="evidence" value="ECO:0007669"/>
    <property type="project" value="UniProtKB-KW"/>
</dbReference>
<evidence type="ECO:0008006" key="4">
    <source>
        <dbReference type="Google" id="ProtNLM"/>
    </source>
</evidence>
<dbReference type="InterPro" id="IPR002347">
    <property type="entry name" value="SDR_fam"/>
</dbReference>
<proteinExistence type="inferred from homology"/>
<dbReference type="InterPro" id="IPR036291">
    <property type="entry name" value="NAD(P)-bd_dom_sf"/>
</dbReference>
<accession>A0A3B0TA03</accession>
<organism evidence="3">
    <name type="scientific">hydrothermal vent metagenome</name>
    <dbReference type="NCBI Taxonomy" id="652676"/>
    <lineage>
        <taxon>unclassified sequences</taxon>
        <taxon>metagenomes</taxon>
        <taxon>ecological metagenomes</taxon>
    </lineage>
</organism>
<feature type="non-terminal residue" evidence="3">
    <location>
        <position position="118"/>
    </location>
</feature>
<dbReference type="PRINTS" id="PR00081">
    <property type="entry name" value="GDHRDH"/>
</dbReference>
<gene>
    <name evidence="3" type="ORF">MNBD_ACTINO01-337</name>
</gene>
<keyword evidence="2" id="KW-0560">Oxidoreductase</keyword>
<name>A0A3B0TA03_9ZZZZ</name>
<dbReference type="EMBL" id="UOEI01000654">
    <property type="protein sequence ID" value="VAW08929.1"/>
    <property type="molecule type" value="Genomic_DNA"/>
</dbReference>
<evidence type="ECO:0000313" key="3">
    <source>
        <dbReference type="EMBL" id="VAW08929.1"/>
    </source>
</evidence>
<evidence type="ECO:0000256" key="1">
    <source>
        <dbReference type="ARBA" id="ARBA00006484"/>
    </source>
</evidence>
<sequence length="118" mass="12246">MENTLDLTGKVALVTGGNHGIGLGMAEGMAAAGASVVIWGRNEARNAEAMERLALFGGESLALRVDVADEQAVVDGFQATVDAFGAVDAVFANAGVGAGATAFHEMTTEEWRWMFNVN</sequence>
<dbReference type="PANTHER" id="PTHR43669">
    <property type="entry name" value="5-KETO-D-GLUCONATE 5-REDUCTASE"/>
    <property type="match status" value="1"/>
</dbReference>
<reference evidence="3" key="1">
    <citation type="submission" date="2018-06" db="EMBL/GenBank/DDBJ databases">
        <authorList>
            <person name="Zhirakovskaya E."/>
        </authorList>
    </citation>
    <scope>NUCLEOTIDE SEQUENCE</scope>
</reference>
<evidence type="ECO:0000256" key="2">
    <source>
        <dbReference type="ARBA" id="ARBA00023002"/>
    </source>
</evidence>